<name>A0A1H7YH39_9BACT</name>
<dbReference type="EMBL" id="FOBS01000016">
    <property type="protein sequence ID" value="SEM45576.1"/>
    <property type="molecule type" value="Genomic_DNA"/>
</dbReference>
<dbReference type="InterPro" id="IPR006698">
    <property type="entry name" value="UPF0229"/>
</dbReference>
<dbReference type="PANTHER" id="PTHR30510:SF2">
    <property type="entry name" value="UPF0229 PROTEIN YEAH"/>
    <property type="match status" value="1"/>
</dbReference>
<keyword evidence="3" id="KW-1185">Reference proteome</keyword>
<dbReference type="OrthoDB" id="9788289at2"/>
<dbReference type="PANTHER" id="PTHR30510">
    <property type="entry name" value="UPF0229 PROTEIN YEAH"/>
    <property type="match status" value="1"/>
</dbReference>
<dbReference type="AlphaFoldDB" id="A0A1H7YH39"/>
<dbReference type="RefSeq" id="WP_093883808.1">
    <property type="nucleotide sequence ID" value="NZ_FOBS01000016.1"/>
</dbReference>
<organism evidence="2 3">
    <name type="scientific">Syntrophus gentianae</name>
    <dbReference type="NCBI Taxonomy" id="43775"/>
    <lineage>
        <taxon>Bacteria</taxon>
        <taxon>Pseudomonadati</taxon>
        <taxon>Thermodesulfobacteriota</taxon>
        <taxon>Syntrophia</taxon>
        <taxon>Syntrophales</taxon>
        <taxon>Syntrophaceae</taxon>
        <taxon>Syntrophus</taxon>
    </lineage>
</organism>
<proteinExistence type="predicted"/>
<sequence>MTLPRSLYSLCDMTEMQDVGPAEIPYSQRMTSIGDLLERDTQREKDGFPRKIRIGRLFKPTRGEKEKIVVVPTTVEEKLMHDTRPPKPEEESDAGGGSGEGEEGDIIGQEPLHGQEGAGTGSGGQGEGVEHEMEAGAYELGRILTEQFELPNLKNKGMKRSLKKVTYDLTDRNEGFGQVLDKKATLRKILETNIALENIPDVMDIDLASLIVSPADSVYRILSQEKDLESQALVFFVRDYSGSMSGKPTELVVSQHVLIYSWLLYQYDRQLLTRFILHDTEAKEVPDFHSYASLKIAGGTKMGAAYRLINSIVEKDNLDRDYNIYVFHGTDGDDWDREGKETIPVIQKMIRYCSRIGITITAVPTATGPTWAEAYLRDSKVLEEFPQEIKLDVVSEDAEESRLIDGIKKLIS</sequence>
<dbReference type="InterPro" id="IPR036465">
    <property type="entry name" value="vWFA_dom_sf"/>
</dbReference>
<dbReference type="STRING" id="43775.SAMN04489760_11659"/>
<dbReference type="NCBIfam" id="NF003712">
    <property type="entry name" value="PRK05325.2-4"/>
    <property type="match status" value="1"/>
</dbReference>
<evidence type="ECO:0000256" key="1">
    <source>
        <dbReference type="SAM" id="MobiDB-lite"/>
    </source>
</evidence>
<gene>
    <name evidence="2" type="ORF">SAMN04489760_11659</name>
</gene>
<dbReference type="SUPFAM" id="SSF53300">
    <property type="entry name" value="vWA-like"/>
    <property type="match status" value="1"/>
</dbReference>
<evidence type="ECO:0000313" key="2">
    <source>
        <dbReference type="EMBL" id="SEM45576.1"/>
    </source>
</evidence>
<evidence type="ECO:0008006" key="4">
    <source>
        <dbReference type="Google" id="ProtNLM"/>
    </source>
</evidence>
<dbReference type="Proteomes" id="UP000198744">
    <property type="component" value="Unassembled WGS sequence"/>
</dbReference>
<feature type="compositionally biased region" description="Basic and acidic residues" evidence="1">
    <location>
        <begin position="75"/>
        <end position="89"/>
    </location>
</feature>
<protein>
    <recommendedName>
        <fullName evidence="4">VWFA domain-containing protein</fullName>
    </recommendedName>
</protein>
<evidence type="ECO:0000313" key="3">
    <source>
        <dbReference type="Proteomes" id="UP000198744"/>
    </source>
</evidence>
<accession>A0A1H7YH39</accession>
<feature type="compositionally biased region" description="Gly residues" evidence="1">
    <location>
        <begin position="116"/>
        <end position="127"/>
    </location>
</feature>
<feature type="region of interest" description="Disordered" evidence="1">
    <location>
        <begin position="73"/>
        <end position="128"/>
    </location>
</feature>
<reference evidence="2 3" key="1">
    <citation type="submission" date="2016-10" db="EMBL/GenBank/DDBJ databases">
        <authorList>
            <person name="de Groot N.N."/>
        </authorList>
    </citation>
    <scope>NUCLEOTIDE SEQUENCE [LARGE SCALE GENOMIC DNA]</scope>
    <source>
        <strain evidence="2 3">DSM 8423</strain>
    </source>
</reference>
<dbReference type="Pfam" id="PF04285">
    <property type="entry name" value="DUF444"/>
    <property type="match status" value="2"/>
</dbReference>